<dbReference type="RefSeq" id="WP_406695902.1">
    <property type="nucleotide sequence ID" value="NZ_CP155447.1"/>
</dbReference>
<dbReference type="InterPro" id="IPR001962">
    <property type="entry name" value="Asn_synthase"/>
</dbReference>
<dbReference type="GO" id="GO:0006529">
    <property type="term" value="P:asparagine biosynthetic process"/>
    <property type="evidence" value="ECO:0007669"/>
    <property type="project" value="UniProtKB-KW"/>
</dbReference>
<feature type="binding site" evidence="9">
    <location>
        <begin position="376"/>
        <end position="377"/>
    </location>
    <ligand>
        <name>ATP</name>
        <dbReference type="ChEBI" id="CHEBI:30616"/>
    </ligand>
</feature>
<comment type="similarity">
    <text evidence="2">Belongs to the asparagine synthetase family.</text>
</comment>
<dbReference type="PROSITE" id="PS51278">
    <property type="entry name" value="GATASE_TYPE_2"/>
    <property type="match status" value="1"/>
</dbReference>
<dbReference type="CDD" id="cd01991">
    <property type="entry name" value="Asn_synthase_B_C"/>
    <property type="match status" value="1"/>
</dbReference>
<dbReference type="EC" id="6.3.5.4" evidence="3"/>
<dbReference type="InterPro" id="IPR033738">
    <property type="entry name" value="AsnB_N"/>
</dbReference>
<feature type="site" description="Important for beta-aspartyl-AMP intermediate formation" evidence="10">
    <location>
        <position position="378"/>
    </location>
</feature>
<dbReference type="SUPFAM" id="SSF56235">
    <property type="entry name" value="N-terminal nucleophile aminohydrolases (Ntn hydrolases)"/>
    <property type="match status" value="1"/>
</dbReference>
<dbReference type="InterPro" id="IPR029055">
    <property type="entry name" value="Ntn_hydrolases_N"/>
</dbReference>
<dbReference type="InterPro" id="IPR051786">
    <property type="entry name" value="ASN_synthetase/amidase"/>
</dbReference>
<dbReference type="CDD" id="cd00712">
    <property type="entry name" value="AsnB"/>
    <property type="match status" value="1"/>
</dbReference>
<dbReference type="InterPro" id="IPR006426">
    <property type="entry name" value="Asn_synth_AEB"/>
</dbReference>
<dbReference type="Gene3D" id="3.60.20.10">
    <property type="entry name" value="Glutamine Phosphoribosylpyrophosphate, subunit 1, domain 1"/>
    <property type="match status" value="1"/>
</dbReference>
<dbReference type="GO" id="GO:0005524">
    <property type="term" value="F:ATP binding"/>
    <property type="evidence" value="ECO:0007669"/>
    <property type="project" value="UniProtKB-KW"/>
</dbReference>
<keyword evidence="6 8" id="KW-0315">Glutamine amidotransferase</keyword>
<dbReference type="GO" id="GO:0004066">
    <property type="term" value="F:asparagine synthase (glutamine-hydrolyzing) activity"/>
    <property type="evidence" value="ECO:0007669"/>
    <property type="project" value="UniProtKB-EC"/>
</dbReference>
<dbReference type="GO" id="GO:0005829">
    <property type="term" value="C:cytosol"/>
    <property type="evidence" value="ECO:0007669"/>
    <property type="project" value="TreeGrafter"/>
</dbReference>
<keyword evidence="8" id="KW-0061">Asparagine biosynthesis</keyword>
<evidence type="ECO:0000256" key="3">
    <source>
        <dbReference type="ARBA" id="ARBA00012737"/>
    </source>
</evidence>
<feature type="binding site" evidence="9">
    <location>
        <position position="303"/>
    </location>
    <ligand>
        <name>ATP</name>
        <dbReference type="ChEBI" id="CHEBI:30616"/>
    </ligand>
</feature>
<keyword evidence="12" id="KW-0436">Ligase</keyword>
<dbReference type="Pfam" id="PF13522">
    <property type="entry name" value="GATase_6"/>
    <property type="match status" value="1"/>
</dbReference>
<dbReference type="PIRSF" id="PIRSF001589">
    <property type="entry name" value="Asn_synthetase_glu-h"/>
    <property type="match status" value="1"/>
</dbReference>
<keyword evidence="8" id="KW-0028">Amino-acid biosynthesis</keyword>
<reference evidence="12" key="1">
    <citation type="submission" date="2024-05" db="EMBL/GenBank/DDBJ databases">
        <title>Planctomycetes of the genus Singulisphaera possess chitinolytic capabilities.</title>
        <authorList>
            <person name="Ivanova A."/>
        </authorList>
    </citation>
    <scope>NUCLEOTIDE SEQUENCE</scope>
    <source>
        <strain evidence="12">Ch08T</strain>
    </source>
</reference>
<evidence type="ECO:0000256" key="5">
    <source>
        <dbReference type="ARBA" id="ARBA00022840"/>
    </source>
</evidence>
<evidence type="ECO:0000256" key="2">
    <source>
        <dbReference type="ARBA" id="ARBA00005752"/>
    </source>
</evidence>
<accession>A0AAU7CDH0</accession>
<sequence length="646" mass="71597">MCGFAGFLKLDRGLNADSMTASVLGMADMLHHRGPDDRGTWVDAEAGLALGFRRLAIVDLTPEGHQPMASAGGRYVLAFNGEVYNHAELRRELQRAGAPCFRGHSDTEVMLAAFEKWGPERALERFVGMFAFALWDRHERTLRLARDRLGEKPLYYGRTGGDLVFGSELKALRAYPGFQGEIDRDALSLYMRFGYVPAPYSIFRGIYKLPPATTVTIRDVAVVPEPVPYWSARSASQAGAVAPFHGTEVEAIDRIETLLREAVGLQMVADVPLGAFLSGGVDSSTIVALMQSQSPRPVKTFTIGFEEAGYDEACHAMAVARHLGTEHTELYVTANEAREVIPSLPAMFDEPFADSSAIPTYLVSQLARHYVTVSLSGDGGDELFGGYDWYPRTANVWRKLRRLPRPLRGTTSKVLAGLALGSARAPGFSSHASRLSPFASFDKLHKLAALLGRSTEPEDVHWILRSTWEGRSSVVLGADESFPTPPGWKFGPGLGDVPHRLMLTDLLTYLPDDVLAKVDRASMRNSLEARAPFLDHRVVELALSLPTTLKFREGRGKWLLRQVLDRHVPRALIERPKMGFSVPVGAWLRGPLRGWAEGLLEEGRLRQEGFLDPLPVRRKWEEHLSGARNRDAHLWHALMFQAWLTA</sequence>
<keyword evidence="4 9" id="KW-0547">Nucleotide-binding</keyword>
<evidence type="ECO:0000256" key="1">
    <source>
        <dbReference type="ARBA" id="ARBA00005187"/>
    </source>
</evidence>
<proteinExistence type="inferred from homology"/>
<comment type="pathway">
    <text evidence="1">Amino-acid biosynthesis; L-asparagine biosynthesis; L-asparagine from L-aspartate (L-Gln route): step 1/1.</text>
</comment>
<dbReference type="PANTHER" id="PTHR43284:SF1">
    <property type="entry name" value="ASPARAGINE SYNTHETASE"/>
    <property type="match status" value="1"/>
</dbReference>
<evidence type="ECO:0000256" key="8">
    <source>
        <dbReference type="PIRSR" id="PIRSR001589-1"/>
    </source>
</evidence>
<name>A0AAU7CDH0_9BACT</name>
<evidence type="ECO:0000256" key="6">
    <source>
        <dbReference type="ARBA" id="ARBA00022962"/>
    </source>
</evidence>
<feature type="binding site" evidence="9">
    <location>
        <position position="106"/>
    </location>
    <ligand>
        <name>L-glutamine</name>
        <dbReference type="ChEBI" id="CHEBI:58359"/>
    </ligand>
</feature>
<dbReference type="InterPro" id="IPR014729">
    <property type="entry name" value="Rossmann-like_a/b/a_fold"/>
</dbReference>
<protein>
    <recommendedName>
        <fullName evidence="3">asparagine synthase (glutamine-hydrolyzing)</fullName>
        <ecNumber evidence="3">6.3.5.4</ecNumber>
    </recommendedName>
</protein>
<evidence type="ECO:0000256" key="4">
    <source>
        <dbReference type="ARBA" id="ARBA00022741"/>
    </source>
</evidence>
<keyword evidence="5 9" id="KW-0067">ATP-binding</keyword>
<dbReference type="EMBL" id="CP155447">
    <property type="protein sequence ID" value="XBH03165.1"/>
    <property type="molecule type" value="Genomic_DNA"/>
</dbReference>
<dbReference type="AlphaFoldDB" id="A0AAU7CDH0"/>
<evidence type="ECO:0000259" key="11">
    <source>
        <dbReference type="PROSITE" id="PS51278"/>
    </source>
</evidence>
<comment type="catalytic activity">
    <reaction evidence="7">
        <text>L-aspartate + L-glutamine + ATP + H2O = L-asparagine + L-glutamate + AMP + diphosphate + H(+)</text>
        <dbReference type="Rhea" id="RHEA:12228"/>
        <dbReference type="ChEBI" id="CHEBI:15377"/>
        <dbReference type="ChEBI" id="CHEBI:15378"/>
        <dbReference type="ChEBI" id="CHEBI:29985"/>
        <dbReference type="ChEBI" id="CHEBI:29991"/>
        <dbReference type="ChEBI" id="CHEBI:30616"/>
        <dbReference type="ChEBI" id="CHEBI:33019"/>
        <dbReference type="ChEBI" id="CHEBI:58048"/>
        <dbReference type="ChEBI" id="CHEBI:58359"/>
        <dbReference type="ChEBI" id="CHEBI:456215"/>
        <dbReference type="EC" id="6.3.5.4"/>
    </reaction>
</comment>
<feature type="domain" description="Glutamine amidotransferase type-2" evidence="11">
    <location>
        <begin position="2"/>
        <end position="220"/>
    </location>
</feature>
<gene>
    <name evidence="12" type="primary">asnB</name>
    <name evidence="12" type="ORF">V5E97_33395</name>
</gene>
<dbReference type="SUPFAM" id="SSF52402">
    <property type="entry name" value="Adenine nucleotide alpha hydrolases-like"/>
    <property type="match status" value="1"/>
</dbReference>
<dbReference type="NCBIfam" id="TIGR01536">
    <property type="entry name" value="asn_synth_AEB"/>
    <property type="match status" value="1"/>
</dbReference>
<evidence type="ECO:0000256" key="10">
    <source>
        <dbReference type="PIRSR" id="PIRSR001589-3"/>
    </source>
</evidence>
<evidence type="ECO:0000313" key="12">
    <source>
        <dbReference type="EMBL" id="XBH03165.1"/>
    </source>
</evidence>
<organism evidence="12">
    <name type="scientific">Singulisphaera sp. Ch08</name>
    <dbReference type="NCBI Taxonomy" id="3120278"/>
    <lineage>
        <taxon>Bacteria</taxon>
        <taxon>Pseudomonadati</taxon>
        <taxon>Planctomycetota</taxon>
        <taxon>Planctomycetia</taxon>
        <taxon>Isosphaerales</taxon>
        <taxon>Isosphaeraceae</taxon>
        <taxon>Singulisphaera</taxon>
    </lineage>
</organism>
<dbReference type="Pfam" id="PF00733">
    <property type="entry name" value="Asn_synthase"/>
    <property type="match status" value="1"/>
</dbReference>
<evidence type="ECO:0000256" key="7">
    <source>
        <dbReference type="ARBA" id="ARBA00048741"/>
    </source>
</evidence>
<dbReference type="Gene3D" id="3.40.50.620">
    <property type="entry name" value="HUPs"/>
    <property type="match status" value="2"/>
</dbReference>
<feature type="active site" description="For GATase activity" evidence="8">
    <location>
        <position position="2"/>
    </location>
</feature>
<evidence type="ECO:0000256" key="9">
    <source>
        <dbReference type="PIRSR" id="PIRSR001589-2"/>
    </source>
</evidence>
<dbReference type="PANTHER" id="PTHR43284">
    <property type="entry name" value="ASPARAGINE SYNTHETASE (GLUTAMINE-HYDROLYZING)"/>
    <property type="match status" value="1"/>
</dbReference>
<dbReference type="InterPro" id="IPR017932">
    <property type="entry name" value="GATase_2_dom"/>
</dbReference>